<organism evidence="1 2">
    <name type="scientific">Allacma fusca</name>
    <dbReference type="NCBI Taxonomy" id="39272"/>
    <lineage>
        <taxon>Eukaryota</taxon>
        <taxon>Metazoa</taxon>
        <taxon>Ecdysozoa</taxon>
        <taxon>Arthropoda</taxon>
        <taxon>Hexapoda</taxon>
        <taxon>Collembola</taxon>
        <taxon>Symphypleona</taxon>
        <taxon>Sminthuridae</taxon>
        <taxon>Allacma</taxon>
    </lineage>
</organism>
<reference evidence="1" key="1">
    <citation type="submission" date="2021-06" db="EMBL/GenBank/DDBJ databases">
        <authorList>
            <person name="Hodson N. C."/>
            <person name="Mongue J. A."/>
            <person name="Jaron S. K."/>
        </authorList>
    </citation>
    <scope>NUCLEOTIDE SEQUENCE</scope>
</reference>
<accession>A0A8J2K8A9</accession>
<comment type="caution">
    <text evidence="1">The sequence shown here is derived from an EMBL/GenBank/DDBJ whole genome shotgun (WGS) entry which is preliminary data.</text>
</comment>
<protein>
    <submittedName>
        <fullName evidence="1">Uncharacterized protein</fullName>
    </submittedName>
</protein>
<dbReference type="AlphaFoldDB" id="A0A8J2K8A9"/>
<gene>
    <name evidence="1" type="ORF">AFUS01_LOCUS19892</name>
</gene>
<proteinExistence type="predicted"/>
<evidence type="ECO:0000313" key="1">
    <source>
        <dbReference type="EMBL" id="CAG7731289.1"/>
    </source>
</evidence>
<dbReference type="OrthoDB" id="10067596at2759"/>
<evidence type="ECO:0000313" key="2">
    <source>
        <dbReference type="Proteomes" id="UP000708208"/>
    </source>
</evidence>
<sequence>MHFPNNSLLQDTKVVTFISPSVFGGGSKVYQILDVVFAFEVLQNSDFFLQNAELQSLLDYFEETWIGKRHRHGTGRTTGLYSLQSWKVFVATLNGEARTNNSLEGWHRGFSSRLVGEHPNIWRFLNVLKQEQGLTELKVTQLGAGKPPHRSRINYKDCADRLQAKVKSYLGISFKRRHESPVNDHLRLQELLGHVGCSLPPDFSLDEIDAVVLPDIDNTDGELYNTVHEQSINETLLVNYLLGVASNIEYNV</sequence>
<name>A0A8J2K8A9_9HEXA</name>
<dbReference type="EMBL" id="CAJVCH010209542">
    <property type="protein sequence ID" value="CAG7731289.1"/>
    <property type="molecule type" value="Genomic_DNA"/>
</dbReference>
<keyword evidence="2" id="KW-1185">Reference proteome</keyword>
<dbReference type="Proteomes" id="UP000708208">
    <property type="component" value="Unassembled WGS sequence"/>
</dbReference>